<dbReference type="PANTHER" id="PTHR47506:SF6">
    <property type="entry name" value="HTH-TYPE TRANSCRIPTIONAL REPRESSOR NEMR"/>
    <property type="match status" value="1"/>
</dbReference>
<evidence type="ECO:0000259" key="5">
    <source>
        <dbReference type="PROSITE" id="PS50977"/>
    </source>
</evidence>
<proteinExistence type="predicted"/>
<dbReference type="InterPro" id="IPR001647">
    <property type="entry name" value="HTH_TetR"/>
</dbReference>
<dbReference type="InterPro" id="IPR023772">
    <property type="entry name" value="DNA-bd_HTH_TetR-type_CS"/>
</dbReference>
<dbReference type="SUPFAM" id="SSF48498">
    <property type="entry name" value="Tetracyclin repressor-like, C-terminal domain"/>
    <property type="match status" value="1"/>
</dbReference>
<reference evidence="6 7" key="1">
    <citation type="submission" date="2019-11" db="EMBL/GenBank/DDBJ databases">
        <title>Comparative genomics of hydrocarbon-degrading Desulfosarcina strains.</title>
        <authorList>
            <person name="Watanabe M."/>
            <person name="Kojima H."/>
            <person name="Fukui M."/>
        </authorList>
    </citation>
    <scope>NUCLEOTIDE SEQUENCE [LARGE SCALE GENOMIC DNA]</scope>
    <source>
        <strain evidence="7">oXyS1</strain>
    </source>
</reference>
<dbReference type="InterPro" id="IPR036271">
    <property type="entry name" value="Tet_transcr_reg_TetR-rel_C_sf"/>
</dbReference>
<dbReference type="Pfam" id="PF00440">
    <property type="entry name" value="TetR_N"/>
    <property type="match status" value="1"/>
</dbReference>
<evidence type="ECO:0000256" key="4">
    <source>
        <dbReference type="PROSITE-ProRule" id="PRU00335"/>
    </source>
</evidence>
<dbReference type="EMBL" id="AP021879">
    <property type="protein sequence ID" value="BBO90761.1"/>
    <property type="molecule type" value="Genomic_DNA"/>
</dbReference>
<dbReference type="PROSITE" id="PS50977">
    <property type="entry name" value="HTH_TETR_2"/>
    <property type="match status" value="1"/>
</dbReference>
<dbReference type="InterPro" id="IPR009057">
    <property type="entry name" value="Homeodomain-like_sf"/>
</dbReference>
<dbReference type="InterPro" id="IPR011075">
    <property type="entry name" value="TetR_C"/>
</dbReference>
<evidence type="ECO:0000256" key="2">
    <source>
        <dbReference type="ARBA" id="ARBA00023125"/>
    </source>
</evidence>
<evidence type="ECO:0000313" key="7">
    <source>
        <dbReference type="Proteomes" id="UP000422108"/>
    </source>
</evidence>
<gene>
    <name evidence="6" type="ORF">DSCOOX_39410</name>
</gene>
<evidence type="ECO:0000256" key="1">
    <source>
        <dbReference type="ARBA" id="ARBA00023015"/>
    </source>
</evidence>
<dbReference type="SUPFAM" id="SSF46689">
    <property type="entry name" value="Homeodomain-like"/>
    <property type="match status" value="1"/>
</dbReference>
<protein>
    <recommendedName>
        <fullName evidence="5">HTH tetR-type domain-containing protein</fullName>
    </recommendedName>
</protein>
<keyword evidence="2 4" id="KW-0238">DNA-binding</keyword>
<dbReference type="PRINTS" id="PR00455">
    <property type="entry name" value="HTHTETR"/>
</dbReference>
<evidence type="ECO:0000256" key="3">
    <source>
        <dbReference type="ARBA" id="ARBA00023163"/>
    </source>
</evidence>
<name>A0A5K8ADX4_9BACT</name>
<feature type="domain" description="HTH tetR-type" evidence="5">
    <location>
        <begin position="24"/>
        <end position="84"/>
    </location>
</feature>
<feature type="DNA-binding region" description="H-T-H motif" evidence="4">
    <location>
        <begin position="47"/>
        <end position="66"/>
    </location>
</feature>
<sequence>MAAGTIKKDRLVLKREHSMSTKGELTRRNIIEKALQLFSVKGYYNTSVSDILQATGLTKGGLYCHFRSKEEVWRAVYNDAVEAWRSEVFTDVRAIADPLERIEKTIQNVLLDYLGKEIFDGGCFFVNMLVELSGQSDTMCRHILKGFVRFSKRLQAWLAEAEAAGLLKPDLDYRAIADFIIITLNGAATVYMSTREGNILNQANHQLRFYIRQLRK</sequence>
<dbReference type="Gene3D" id="1.10.357.10">
    <property type="entry name" value="Tetracycline Repressor, domain 2"/>
    <property type="match status" value="1"/>
</dbReference>
<dbReference type="Pfam" id="PF16925">
    <property type="entry name" value="TetR_C_13"/>
    <property type="match status" value="1"/>
</dbReference>
<dbReference type="GO" id="GO:0003677">
    <property type="term" value="F:DNA binding"/>
    <property type="evidence" value="ECO:0007669"/>
    <property type="project" value="UniProtKB-UniRule"/>
</dbReference>
<dbReference type="AlphaFoldDB" id="A0A5K8ADX4"/>
<dbReference type="PANTHER" id="PTHR47506">
    <property type="entry name" value="TRANSCRIPTIONAL REGULATORY PROTEIN"/>
    <property type="match status" value="1"/>
</dbReference>
<dbReference type="Proteomes" id="UP000422108">
    <property type="component" value="Chromosome"/>
</dbReference>
<organism evidence="6 7">
    <name type="scientific">Desulfosarcina ovata subsp. ovata</name>
    <dbReference type="NCBI Taxonomy" id="2752305"/>
    <lineage>
        <taxon>Bacteria</taxon>
        <taxon>Pseudomonadati</taxon>
        <taxon>Thermodesulfobacteriota</taxon>
        <taxon>Desulfobacteria</taxon>
        <taxon>Desulfobacterales</taxon>
        <taxon>Desulfosarcinaceae</taxon>
        <taxon>Desulfosarcina</taxon>
    </lineage>
</organism>
<keyword evidence="3" id="KW-0804">Transcription</keyword>
<dbReference type="PROSITE" id="PS01081">
    <property type="entry name" value="HTH_TETR_1"/>
    <property type="match status" value="1"/>
</dbReference>
<accession>A0A5K8ADX4</accession>
<evidence type="ECO:0000313" key="6">
    <source>
        <dbReference type="EMBL" id="BBO90761.1"/>
    </source>
</evidence>
<keyword evidence="1" id="KW-0805">Transcription regulation</keyword>
<keyword evidence="7" id="KW-1185">Reference proteome</keyword>